<dbReference type="InterPro" id="IPR020013">
    <property type="entry name" value="Flagellar_FlgE/F/G"/>
</dbReference>
<dbReference type="Pfam" id="PF00460">
    <property type="entry name" value="Flg_bb_rod"/>
    <property type="match status" value="1"/>
</dbReference>
<organism evidence="8 9">
    <name type="scientific">Termitidicoccus mucosus</name>
    <dbReference type="NCBI Taxonomy" id="1184151"/>
    <lineage>
        <taxon>Bacteria</taxon>
        <taxon>Pseudomonadati</taxon>
        <taxon>Verrucomicrobiota</taxon>
        <taxon>Opitutia</taxon>
        <taxon>Opitutales</taxon>
        <taxon>Opitutaceae</taxon>
        <taxon>Termitidicoccus</taxon>
    </lineage>
</organism>
<feature type="domain" description="Flagellar basal-body/hook protein C-terminal" evidence="6">
    <location>
        <begin position="312"/>
        <end position="356"/>
    </location>
</feature>
<dbReference type="Pfam" id="PF22692">
    <property type="entry name" value="LlgE_F_G_D1"/>
    <property type="match status" value="1"/>
</dbReference>
<dbReference type="GO" id="GO:0009424">
    <property type="term" value="C:bacterial-type flagellum hook"/>
    <property type="evidence" value="ECO:0007669"/>
    <property type="project" value="TreeGrafter"/>
</dbReference>
<evidence type="ECO:0000256" key="2">
    <source>
        <dbReference type="ARBA" id="ARBA00009677"/>
    </source>
</evidence>
<keyword evidence="3 4" id="KW-0975">Bacterial flagellum</keyword>
<dbReference type="InterPro" id="IPR037925">
    <property type="entry name" value="FlgE/F/G-like"/>
</dbReference>
<dbReference type="PANTHER" id="PTHR30435">
    <property type="entry name" value="FLAGELLAR PROTEIN"/>
    <property type="match status" value="1"/>
</dbReference>
<dbReference type="GO" id="GO:0071978">
    <property type="term" value="P:bacterial-type flagellum-dependent swarming motility"/>
    <property type="evidence" value="ECO:0007669"/>
    <property type="project" value="TreeGrafter"/>
</dbReference>
<evidence type="ECO:0000259" key="5">
    <source>
        <dbReference type="Pfam" id="PF00460"/>
    </source>
</evidence>
<evidence type="ECO:0000313" key="8">
    <source>
        <dbReference type="EMBL" id="OAM88625.1"/>
    </source>
</evidence>
<dbReference type="SUPFAM" id="SSF117143">
    <property type="entry name" value="Flagellar hook protein flgE"/>
    <property type="match status" value="1"/>
</dbReference>
<evidence type="ECO:0000259" key="6">
    <source>
        <dbReference type="Pfam" id="PF06429"/>
    </source>
</evidence>
<feature type="domain" description="Flagellar hook protein FlgE/F/G-like D1" evidence="7">
    <location>
        <begin position="97"/>
        <end position="156"/>
    </location>
</feature>
<dbReference type="GO" id="GO:0005829">
    <property type="term" value="C:cytosol"/>
    <property type="evidence" value="ECO:0007669"/>
    <property type="project" value="TreeGrafter"/>
</dbReference>
<name>A0A178IHI7_9BACT</name>
<comment type="similarity">
    <text evidence="2 4">Belongs to the flagella basal body rod proteins family.</text>
</comment>
<proteinExistence type="inferred from homology"/>
<keyword evidence="9" id="KW-1185">Reference proteome</keyword>
<dbReference type="PANTHER" id="PTHR30435:SF1">
    <property type="entry name" value="FLAGELLAR HOOK PROTEIN FLGE"/>
    <property type="match status" value="1"/>
</dbReference>
<dbReference type="RefSeq" id="WP_068771359.1">
    <property type="nucleotide sequence ID" value="NZ_KV441841.1"/>
</dbReference>
<dbReference type="InterPro" id="IPR010930">
    <property type="entry name" value="Flg_bb/hook_C_dom"/>
</dbReference>
<dbReference type="GO" id="GO:0009425">
    <property type="term" value="C:bacterial-type flagellum basal body"/>
    <property type="evidence" value="ECO:0007669"/>
    <property type="project" value="UniProtKB-SubCell"/>
</dbReference>
<evidence type="ECO:0000259" key="7">
    <source>
        <dbReference type="Pfam" id="PF22692"/>
    </source>
</evidence>
<evidence type="ECO:0000256" key="4">
    <source>
        <dbReference type="RuleBase" id="RU362116"/>
    </source>
</evidence>
<accession>A0A178IHI7</accession>
<feature type="domain" description="Flagellar basal body rod protein N-terminal" evidence="5">
    <location>
        <begin position="9"/>
        <end position="37"/>
    </location>
</feature>
<dbReference type="OrthoDB" id="9804559at2"/>
<protein>
    <recommendedName>
        <fullName evidence="4">Flagellar hook protein FlgE</fullName>
    </recommendedName>
</protein>
<gene>
    <name evidence="8" type="ORF">AW736_16305</name>
</gene>
<dbReference type="Proteomes" id="UP000078486">
    <property type="component" value="Unassembled WGS sequence"/>
</dbReference>
<dbReference type="Pfam" id="PF06429">
    <property type="entry name" value="Flg_bbr_C"/>
    <property type="match status" value="1"/>
</dbReference>
<evidence type="ECO:0000256" key="1">
    <source>
        <dbReference type="ARBA" id="ARBA00004117"/>
    </source>
</evidence>
<evidence type="ECO:0000256" key="3">
    <source>
        <dbReference type="ARBA" id="ARBA00023143"/>
    </source>
</evidence>
<comment type="subcellular location">
    <subcellularLocation>
        <location evidence="1 4">Bacterial flagellum basal body</location>
    </subcellularLocation>
</comment>
<dbReference type="InterPro" id="IPR053967">
    <property type="entry name" value="LlgE_F_G-like_D1"/>
</dbReference>
<dbReference type="InterPro" id="IPR019776">
    <property type="entry name" value="Flagellar_basal_body_rod_CS"/>
</dbReference>
<dbReference type="InterPro" id="IPR001444">
    <property type="entry name" value="Flag_bb_rod_N"/>
</dbReference>
<dbReference type="NCBIfam" id="TIGR03506">
    <property type="entry name" value="FlgEFG_subfam"/>
    <property type="match status" value="1"/>
</dbReference>
<dbReference type="AlphaFoldDB" id="A0A178IHI7"/>
<dbReference type="EMBL" id="LRRQ01000126">
    <property type="protein sequence ID" value="OAM88625.1"/>
    <property type="molecule type" value="Genomic_DNA"/>
</dbReference>
<sequence length="358" mass="37128">MALIGTLTSGISGLQAFTKGLEVIGSNIANVNTVAYKGSSTTFSDTFSNTMQSSAPSSGSSSNQSAMQVGTGVAVGRIAARFTQGGIESTGVPTDLAISGNGFFIVRNPVDGSLFATRAGDFRKDDNGFLVTSDGYRVQGLTGTPPTVAGDIQIGDPADRPTGYFDVMGNALEFDGTNYTATVTSYRDASDVALTPDGAGGYVYADGTPYTGAPGDVQTITAGSAYTDAVTTKTYEMTSFAIDASGNVIESYADGSSKTTNRVRLQDFADPSALEAEGANLFTGFEAAGALYTWTDATKGLPGEGGLGTIDSQSLELSNVDLTEEFAKMITMQRSFQASSRIVTVSDTVLEEIVNMKR</sequence>
<reference evidence="8 9" key="1">
    <citation type="submission" date="2016-01" db="EMBL/GenBank/DDBJ databases">
        <title>High potential of lignocellulose degradation of a new Verrucomicrobia species.</title>
        <authorList>
            <person name="Wang Y."/>
            <person name="Shi Y."/>
            <person name="Qiu Z."/>
            <person name="Liu S."/>
            <person name="Yang H."/>
        </authorList>
    </citation>
    <scope>NUCLEOTIDE SEQUENCE [LARGE SCALE GENOMIC DNA]</scope>
    <source>
        <strain evidence="8 9">TSB47</strain>
    </source>
</reference>
<evidence type="ECO:0000313" key="9">
    <source>
        <dbReference type="Proteomes" id="UP000078486"/>
    </source>
</evidence>
<dbReference type="PROSITE" id="PS00588">
    <property type="entry name" value="FLAGELLA_BB_ROD"/>
    <property type="match status" value="1"/>
</dbReference>
<dbReference type="STRING" id="1184151.AW736_16305"/>
<comment type="function">
    <text evidence="4">A flexible structure which links the flagellar filament to the drive apparatus in the basal body.</text>
</comment>
<comment type="caution">
    <text evidence="8">The sequence shown here is derived from an EMBL/GenBank/DDBJ whole genome shotgun (WGS) entry which is preliminary data.</text>
</comment>